<keyword evidence="2" id="KW-0540">Nuclease</keyword>
<accession>A0A6H2C5P9</accession>
<dbReference type="Gene3D" id="3.40.960.10">
    <property type="entry name" value="VSR Endonuclease"/>
    <property type="match status" value="1"/>
</dbReference>
<reference evidence="2 3" key="2">
    <citation type="submission" date="2020-04" db="EMBL/GenBank/DDBJ databases">
        <authorList>
            <person name="Fomenkov A."/>
            <person name="Anton B.P."/>
            <person name="Roberts R.J."/>
        </authorList>
    </citation>
    <scope>NUCLEOTIDE SEQUENCE [LARGE SCALE GENOMIC DNA]</scope>
    <source>
        <strain evidence="2 3">CCAP 1403/13f</strain>
    </source>
</reference>
<gene>
    <name evidence="2" type="ORF">HGD76_24435</name>
</gene>
<dbReference type="InterPro" id="IPR011335">
    <property type="entry name" value="Restrct_endonuc-II-like"/>
</dbReference>
<reference evidence="2 3" key="1">
    <citation type="submission" date="2020-04" db="EMBL/GenBank/DDBJ databases">
        <title>Genome-Wide Identification of 5-Methylcytosine Sites in Bacterial Genomes By High-Throughput Sequencing of MspJI Restriction Fragments.</title>
        <authorList>
            <person name="Wu V."/>
        </authorList>
    </citation>
    <scope>NUCLEOTIDE SEQUENCE [LARGE SCALE GENOMIC DNA]</scope>
    <source>
        <strain evidence="2 3">CCAP 1403/13f</strain>
    </source>
</reference>
<protein>
    <submittedName>
        <fullName evidence="2">Endonuclease domain-containing protein</fullName>
    </submittedName>
</protein>
<dbReference type="PANTHER" id="PTHR38590">
    <property type="entry name" value="BLL0828 PROTEIN"/>
    <property type="match status" value="1"/>
</dbReference>
<name>A0A6H2C5P9_DOLFA</name>
<evidence type="ECO:0000313" key="2">
    <source>
        <dbReference type="EMBL" id="QJB46857.1"/>
    </source>
</evidence>
<keyword evidence="2" id="KW-0378">Hydrolase</keyword>
<dbReference type="AlphaFoldDB" id="A0A6H2C5P9"/>
<dbReference type="InterPro" id="IPR047216">
    <property type="entry name" value="Endonuclease_DUF559_bact"/>
</dbReference>
<proteinExistence type="predicted"/>
<dbReference type="Pfam" id="PF04480">
    <property type="entry name" value="DUF559"/>
    <property type="match status" value="1"/>
</dbReference>
<dbReference type="SUPFAM" id="SSF52980">
    <property type="entry name" value="Restriction endonuclease-like"/>
    <property type="match status" value="1"/>
</dbReference>
<organism evidence="2 3">
    <name type="scientific">Dolichospermum flos-aquae CCAP 1403/13F</name>
    <dbReference type="NCBI Taxonomy" id="315271"/>
    <lineage>
        <taxon>Bacteria</taxon>
        <taxon>Bacillati</taxon>
        <taxon>Cyanobacteriota</taxon>
        <taxon>Cyanophyceae</taxon>
        <taxon>Nostocales</taxon>
        <taxon>Aphanizomenonaceae</taxon>
        <taxon>Dolichospermum</taxon>
    </lineage>
</organism>
<dbReference type="CDD" id="cd01038">
    <property type="entry name" value="Endonuclease_DUF559"/>
    <property type="match status" value="1"/>
</dbReference>
<dbReference type="KEGG" id="dfs:HGD76_24435"/>
<evidence type="ECO:0000259" key="1">
    <source>
        <dbReference type="Pfam" id="PF04480"/>
    </source>
</evidence>
<feature type="domain" description="DUF559" evidence="1">
    <location>
        <begin position="10"/>
        <end position="110"/>
    </location>
</feature>
<keyword evidence="2" id="KW-0255">Endonuclease</keyword>
<dbReference type="Proteomes" id="UP000502433">
    <property type="component" value="Chromosome"/>
</dbReference>
<sequence>MYLPYNKNLVPRAKELRKNMTLAEKKLWYDYLRDFKYRVHRQRPIDNFIVDFYCPQLKSVIEIDGDSHYTENAQEYDIQRTEILQGYGLKVIRFHNHDVLDNLAGVVTIIEGFDSP</sequence>
<dbReference type="PANTHER" id="PTHR38590:SF1">
    <property type="entry name" value="BLL0828 PROTEIN"/>
    <property type="match status" value="1"/>
</dbReference>
<dbReference type="EMBL" id="CP051206">
    <property type="protein sequence ID" value="QJB46857.1"/>
    <property type="molecule type" value="Genomic_DNA"/>
</dbReference>
<dbReference type="InterPro" id="IPR007569">
    <property type="entry name" value="DUF559"/>
</dbReference>
<evidence type="ECO:0000313" key="3">
    <source>
        <dbReference type="Proteomes" id="UP000502433"/>
    </source>
</evidence>
<dbReference type="GO" id="GO:0004519">
    <property type="term" value="F:endonuclease activity"/>
    <property type="evidence" value="ECO:0007669"/>
    <property type="project" value="UniProtKB-KW"/>
</dbReference>
<dbReference type="RefSeq" id="WP_168697305.1">
    <property type="nucleotide sequence ID" value="NZ_CP051206.1"/>
</dbReference>